<reference evidence="2" key="1">
    <citation type="submission" date="2019-08" db="EMBL/GenBank/DDBJ databases">
        <authorList>
            <person name="Kucharzyk K."/>
            <person name="Murdoch R.W."/>
            <person name="Higgins S."/>
            <person name="Loffler F."/>
        </authorList>
    </citation>
    <scope>NUCLEOTIDE SEQUENCE</scope>
</reference>
<accession>A0A644U0G1</accession>
<dbReference type="EMBL" id="VSSQ01000067">
    <property type="protein sequence ID" value="MPL72715.1"/>
    <property type="molecule type" value="Genomic_DNA"/>
</dbReference>
<protein>
    <recommendedName>
        <fullName evidence="3">Peptidase M50 domain-containing protein</fullName>
    </recommendedName>
</protein>
<feature type="transmembrane region" description="Helical" evidence="1">
    <location>
        <begin position="16"/>
        <end position="37"/>
    </location>
</feature>
<keyword evidence="1" id="KW-1133">Transmembrane helix</keyword>
<evidence type="ECO:0008006" key="3">
    <source>
        <dbReference type="Google" id="ProtNLM"/>
    </source>
</evidence>
<name>A0A644U0G1_9ZZZZ</name>
<feature type="transmembrane region" description="Helical" evidence="1">
    <location>
        <begin position="49"/>
        <end position="69"/>
    </location>
</feature>
<keyword evidence="1" id="KW-0812">Transmembrane</keyword>
<keyword evidence="1" id="KW-0472">Membrane</keyword>
<dbReference type="PANTHER" id="PTHR35864">
    <property type="entry name" value="ZINC METALLOPROTEASE MJ0611-RELATED"/>
    <property type="match status" value="1"/>
</dbReference>
<proteinExistence type="predicted"/>
<comment type="caution">
    <text evidence="2">The sequence shown here is derived from an EMBL/GenBank/DDBJ whole genome shotgun (WGS) entry which is preliminary data.</text>
</comment>
<gene>
    <name evidence="2" type="ORF">SDC9_18505</name>
</gene>
<feature type="transmembrane region" description="Helical" evidence="1">
    <location>
        <begin position="132"/>
        <end position="152"/>
    </location>
</feature>
<feature type="transmembrane region" description="Helical" evidence="1">
    <location>
        <begin position="159"/>
        <end position="184"/>
    </location>
</feature>
<dbReference type="PANTHER" id="PTHR35864:SF1">
    <property type="entry name" value="ZINC METALLOPROTEASE YWHC-RELATED"/>
    <property type="match status" value="1"/>
</dbReference>
<evidence type="ECO:0000313" key="2">
    <source>
        <dbReference type="EMBL" id="MPL72715.1"/>
    </source>
</evidence>
<organism evidence="2">
    <name type="scientific">bioreactor metagenome</name>
    <dbReference type="NCBI Taxonomy" id="1076179"/>
    <lineage>
        <taxon>unclassified sequences</taxon>
        <taxon>metagenomes</taxon>
        <taxon>ecological metagenomes</taxon>
    </lineage>
</organism>
<dbReference type="AlphaFoldDB" id="A0A644U0G1"/>
<sequence>MSLLDKISPFERKDLLIAWLVLGVAFTLGINGGFALITEYQKITVEGLLITFLVALIAVGLSFVLHELAHKFTAMKFGYWAEFRKSTQMLIIAVVIAAITGIVFAAPGATMINTAGREMTKKENGLISVAGPLTNLVLIIPFLIIMIIGFLMTPSSGMVLFTLPGFLFYLGMIGFQVNAMLAFFNMLPVGPLDGKKILRWNPVIFGIVIAVSLGLLYLALMPTVILQFFV</sequence>
<feature type="transmembrane region" description="Helical" evidence="1">
    <location>
        <begin position="90"/>
        <end position="112"/>
    </location>
</feature>
<feature type="transmembrane region" description="Helical" evidence="1">
    <location>
        <begin position="204"/>
        <end position="229"/>
    </location>
</feature>
<dbReference type="InterPro" id="IPR052348">
    <property type="entry name" value="Metallopeptidase_M50B"/>
</dbReference>
<evidence type="ECO:0000256" key="1">
    <source>
        <dbReference type="SAM" id="Phobius"/>
    </source>
</evidence>